<dbReference type="Proteomes" id="UP000286415">
    <property type="component" value="Unassembled WGS sequence"/>
</dbReference>
<accession>A0A419PXH5</accession>
<keyword evidence="2" id="KW-1185">Reference proteome</keyword>
<proteinExistence type="predicted"/>
<gene>
    <name evidence="1" type="ORF">CSKR_112980</name>
</gene>
<reference evidence="1 2" key="2">
    <citation type="journal article" date="2021" name="Genomics">
        <title>High-quality reference genome for Clonorchis sinensis.</title>
        <authorList>
            <person name="Young N.D."/>
            <person name="Stroehlein A.J."/>
            <person name="Kinkar L."/>
            <person name="Wang T."/>
            <person name="Sohn W.M."/>
            <person name="Chang B.C.H."/>
            <person name="Kaur P."/>
            <person name="Weisz D."/>
            <person name="Dudchenko O."/>
            <person name="Aiden E.L."/>
            <person name="Korhonen P.K."/>
            <person name="Gasser R.B."/>
        </authorList>
    </citation>
    <scope>NUCLEOTIDE SEQUENCE [LARGE SCALE GENOMIC DNA]</scope>
    <source>
        <strain evidence="1">Cs-k2</strain>
    </source>
</reference>
<dbReference type="PROSITE" id="PS00028">
    <property type="entry name" value="ZINC_FINGER_C2H2_1"/>
    <property type="match status" value="1"/>
</dbReference>
<dbReference type="InterPro" id="IPR013087">
    <property type="entry name" value="Znf_C2H2_type"/>
</dbReference>
<dbReference type="EMBL" id="NIRI02000056">
    <property type="protein sequence ID" value="KAG5446663.1"/>
    <property type="molecule type" value="Genomic_DNA"/>
</dbReference>
<name>A0A419PXH5_CLOSI</name>
<organism evidence="1 2">
    <name type="scientific">Clonorchis sinensis</name>
    <name type="common">Chinese liver fluke</name>
    <dbReference type="NCBI Taxonomy" id="79923"/>
    <lineage>
        <taxon>Eukaryota</taxon>
        <taxon>Metazoa</taxon>
        <taxon>Spiralia</taxon>
        <taxon>Lophotrochozoa</taxon>
        <taxon>Platyhelminthes</taxon>
        <taxon>Trematoda</taxon>
        <taxon>Digenea</taxon>
        <taxon>Opisthorchiida</taxon>
        <taxon>Opisthorchiata</taxon>
        <taxon>Opisthorchiidae</taxon>
        <taxon>Clonorchis</taxon>
    </lineage>
</organism>
<dbReference type="InParanoid" id="A0A419PXH5"/>
<comment type="caution">
    <text evidence="1">The sequence shown here is derived from an EMBL/GenBank/DDBJ whole genome shotgun (WGS) entry which is preliminary data.</text>
</comment>
<dbReference type="AlphaFoldDB" id="A0A419PXH5"/>
<dbReference type="OrthoDB" id="6227366at2759"/>
<evidence type="ECO:0000313" key="2">
    <source>
        <dbReference type="Proteomes" id="UP000286415"/>
    </source>
</evidence>
<protein>
    <submittedName>
        <fullName evidence="1">Uncharacterized protein</fullName>
    </submittedName>
</protein>
<evidence type="ECO:0000313" key="1">
    <source>
        <dbReference type="EMBL" id="KAG5446663.1"/>
    </source>
</evidence>
<sequence length="212" mass="24157">MAEHALDAGYRIDLKNVEFLGRRLALTPQRLTAKVVKTAKHPSFTSTTLQSERSHLCPSARILMNSSEKREIAGLRFHPSARWFNWLEHEFTDRKVRGSNPTSASQLPLSRLGQPASIPALVLPSGGMAADELHSEKQHLVERTRDCVRKINCNDCTKVYIGQTARELHARIGEHKMRIIKTRKYAEEYQGLDKHSEMVLNTRHRIDLEKGL</sequence>
<reference evidence="1 2" key="1">
    <citation type="journal article" date="2018" name="Biotechnol. Adv.">
        <title>Improved genomic resources and new bioinformatic workflow for the carcinogenic parasite Clonorchis sinensis: Biotechnological implications.</title>
        <authorList>
            <person name="Wang D."/>
            <person name="Korhonen P.K."/>
            <person name="Gasser R.B."/>
            <person name="Young N.D."/>
        </authorList>
    </citation>
    <scope>NUCLEOTIDE SEQUENCE [LARGE SCALE GENOMIC DNA]</scope>
    <source>
        <strain evidence="1">Cs-k2</strain>
    </source>
</reference>